<evidence type="ECO:0000313" key="3">
    <source>
        <dbReference type="EMBL" id="KAK8845261.1"/>
    </source>
</evidence>
<dbReference type="PANTHER" id="PTHR35596">
    <property type="entry name" value="DUF2263 DOMAIN-CONTAINING PROTEIN"/>
    <property type="match status" value="1"/>
</dbReference>
<feature type="compositionally biased region" description="Low complexity" evidence="1">
    <location>
        <begin position="672"/>
        <end position="683"/>
    </location>
</feature>
<sequence>MIFKLYDNKRTVSTNIQFCNEPYYIDFVELGKLSPFFTQFNKDSKSYDIFLEKIRYLQDTYKISEQIIKNFMEILSGDFTDIADSSLFGLYVLSKTFEIQNIYDNIRLYLQKCIKTVDDVIMYLILTEQHNTNANYDFFCQYLDFIGLLAILNENIRAFFKCYYIESLSFPLICYIFERIDDNKIQSDELFDFIFKKIDERQFLIKYLNIDNLSKDKQFNFLTFIFGRYCNLLKSNEEFLGAKENPDILENLSRNGNLIATRELLASSDSENVNNVIYSRRLEEQKSMAVVFSHIYNDYFCPNERQMDDEGKGKGNQTNQDNEKVDSNQENVNIDSNQVNANIDSNQGNVNVDSNQGNINCDSNQGNANIDSNQGNKKVDSNQGNVNVDSNQGNANIDSNQGNKKVDSNQGNVNVDSNQGNANVDSNQGNANVDSNQGNINCELNQGNANCELNQGNVNVDSNQGNKKVDSNQGNVNVDSNQGNKKVDSNQGNVNVDSNQGNVNVDSNQGNVNVDSNQGNINCELNQGNTNCELNQGNVNVDSNQGNANVDSSQGNINCDSNQGNANVDSNQGNINCDSNQGNANCELNQKPSAAPQYSQPFNYDSNSNNGQEQTDSCITFAGDARLETRDFATFHSASTMQPIGPIQHYEQAIPSNDQIASNKSQHDGNDNNDSNQGNMNVDSNPRQHNPLQYSESLSFSKCPPEIEGDKNPASFQKNATEPKQGSINEHTSQLNNHDQEFSNFGNGYYPPKSTISMFPSQENPSILYSSQHDYQYNSNSNNQVQTNDYEVKHRKLSKEDLERQKVWELTKFYLEAGIVNIGNKSINIYDKVQLSNNKTVTINPEHVFNLSRQFKNKKSWGKAEKHEIKKKIEVTQEGTFESALKYLNKPFKNVCVLNFADALNPGGGVERGRGAQEESLCRVSSLFLSLHSQGANEFYEFNRNRRTSKDFAFFSDHLIYSPKVVVFRDESFNFIEPKEISVISSAAVNCRLLKDSRNKSELFRKVTDTMKKRCRRILELAIEQGNEVLILGAFGCGVFGNKPEIISQIFKELLVDEFYGKPLQKIVFAIKGKPYERNENYEIFCSQFKNK</sequence>
<dbReference type="Gene3D" id="3.40.220.10">
    <property type="entry name" value="Leucine Aminopeptidase, subunit E, domain 1"/>
    <property type="match status" value="1"/>
</dbReference>
<feature type="domain" description="Microbial-type PARG catalytic" evidence="2">
    <location>
        <begin position="823"/>
        <end position="970"/>
    </location>
</feature>
<dbReference type="Proteomes" id="UP001470230">
    <property type="component" value="Unassembled WGS sequence"/>
</dbReference>
<feature type="region of interest" description="Disordered" evidence="1">
    <location>
        <begin position="306"/>
        <end position="439"/>
    </location>
</feature>
<evidence type="ECO:0000259" key="2">
    <source>
        <dbReference type="Pfam" id="PF10021"/>
    </source>
</evidence>
<dbReference type="NCBIfam" id="TIGR02452">
    <property type="entry name" value="TIGR02452 family protein"/>
    <property type="match status" value="1"/>
</dbReference>
<dbReference type="EMBL" id="JAPFFF010000031">
    <property type="protein sequence ID" value="KAK8845261.1"/>
    <property type="molecule type" value="Genomic_DNA"/>
</dbReference>
<evidence type="ECO:0000256" key="1">
    <source>
        <dbReference type="SAM" id="MobiDB-lite"/>
    </source>
</evidence>
<dbReference type="PANTHER" id="PTHR35596:SF1">
    <property type="entry name" value="MICROBIAL-TYPE PARG CATALYTIC DOMAIN-CONTAINING PROTEIN"/>
    <property type="match status" value="1"/>
</dbReference>
<evidence type="ECO:0000313" key="4">
    <source>
        <dbReference type="Proteomes" id="UP001470230"/>
    </source>
</evidence>
<proteinExistence type="predicted"/>
<feature type="region of interest" description="Disordered" evidence="1">
    <location>
        <begin position="453"/>
        <end position="505"/>
    </location>
</feature>
<dbReference type="InterPro" id="IPR012664">
    <property type="entry name" value="CHP02452"/>
</dbReference>
<feature type="compositionally biased region" description="Polar residues" evidence="1">
    <location>
        <begin position="684"/>
        <end position="700"/>
    </location>
</feature>
<gene>
    <name evidence="3" type="ORF">M9Y10_021454</name>
</gene>
<name>A0ABR2HE25_9EUKA</name>
<dbReference type="SUPFAM" id="SSF52949">
    <property type="entry name" value="Macro domain-like"/>
    <property type="match status" value="1"/>
</dbReference>
<feature type="compositionally biased region" description="Polar residues" evidence="1">
    <location>
        <begin position="714"/>
        <end position="731"/>
    </location>
</feature>
<comment type="caution">
    <text evidence="3">The sequence shown here is derived from an EMBL/GenBank/DDBJ whole genome shotgun (WGS) entry which is preliminary data.</text>
</comment>
<dbReference type="InterPro" id="IPR043472">
    <property type="entry name" value="Macro_dom-like"/>
</dbReference>
<organism evidence="3 4">
    <name type="scientific">Tritrichomonas musculus</name>
    <dbReference type="NCBI Taxonomy" id="1915356"/>
    <lineage>
        <taxon>Eukaryota</taxon>
        <taxon>Metamonada</taxon>
        <taxon>Parabasalia</taxon>
        <taxon>Tritrichomonadida</taxon>
        <taxon>Tritrichomonadidae</taxon>
        <taxon>Tritrichomonas</taxon>
    </lineage>
</organism>
<feature type="region of interest" description="Disordered" evidence="1">
    <location>
        <begin position="587"/>
        <end position="616"/>
    </location>
</feature>
<feature type="region of interest" description="Disordered" evidence="1">
    <location>
        <begin position="660"/>
        <end position="731"/>
    </location>
</feature>
<keyword evidence="4" id="KW-1185">Reference proteome</keyword>
<reference evidence="3 4" key="1">
    <citation type="submission" date="2024-04" db="EMBL/GenBank/DDBJ databases">
        <title>Tritrichomonas musculus Genome.</title>
        <authorList>
            <person name="Alves-Ferreira E."/>
            <person name="Grigg M."/>
            <person name="Lorenzi H."/>
            <person name="Galac M."/>
        </authorList>
    </citation>
    <scope>NUCLEOTIDE SEQUENCE [LARGE SCALE GENOMIC DNA]</scope>
    <source>
        <strain evidence="3 4">EAF2021</strain>
    </source>
</reference>
<feature type="compositionally biased region" description="Polar residues" evidence="1">
    <location>
        <begin position="328"/>
        <end position="439"/>
    </location>
</feature>
<dbReference type="InterPro" id="IPR019261">
    <property type="entry name" value="PARG_cat_microbial"/>
</dbReference>
<accession>A0ABR2HE25</accession>
<protein>
    <recommendedName>
        <fullName evidence="2">Microbial-type PARG catalytic domain-containing protein</fullName>
    </recommendedName>
</protein>
<dbReference type="Pfam" id="PF10021">
    <property type="entry name" value="PARG_cat_microb"/>
    <property type="match status" value="1"/>
</dbReference>